<dbReference type="Proteomes" id="UP000006583">
    <property type="component" value="Chromosome"/>
</dbReference>
<name>F8C2H2_THEGP</name>
<keyword evidence="1" id="KW-1133">Transmembrane helix</keyword>
<feature type="transmembrane region" description="Helical" evidence="1">
    <location>
        <begin position="112"/>
        <end position="141"/>
    </location>
</feature>
<dbReference type="eggNOG" id="ENOG50331HP">
    <property type="taxonomic scope" value="Bacteria"/>
</dbReference>
<sequence length="143" mass="17357">MSFTKEELKEFMVEELKIVQDIIKRMALNSFLIKGWTITLVVATLLLKGEKFQAFIAFIPILVFWYLDTYFLWLERLYRRLYDWIRTNRLNTDEYLFDMNYRRFIKDEQSRLRIMFSLTLGWFYGSIFVLTLIYVACLIIKGG</sequence>
<feature type="transmembrane region" description="Helical" evidence="1">
    <location>
        <begin position="26"/>
        <end position="46"/>
    </location>
</feature>
<dbReference type="EMBL" id="CP002829">
    <property type="protein sequence ID" value="AEH22262.1"/>
    <property type="molecule type" value="Genomic_DNA"/>
</dbReference>
<keyword evidence="3" id="KW-1185">Reference proteome</keyword>
<dbReference type="KEGG" id="top:TOPB45_0146"/>
<evidence type="ECO:0000313" key="3">
    <source>
        <dbReference type="Proteomes" id="UP000006583"/>
    </source>
</evidence>
<dbReference type="PATRIC" id="fig|795359.3.peg.145"/>
<gene>
    <name evidence="2" type="ordered locus">TOPB45_0146</name>
</gene>
<dbReference type="OrthoDB" id="573709at2"/>
<keyword evidence="1" id="KW-0812">Transmembrane</keyword>
<dbReference type="AlphaFoldDB" id="F8C2H2"/>
<accession>F8C2H2</accession>
<protein>
    <submittedName>
        <fullName evidence="2">Uncharacterized protein</fullName>
    </submittedName>
</protein>
<dbReference type="RefSeq" id="WP_013908962.1">
    <property type="nucleotide sequence ID" value="NC_015682.1"/>
</dbReference>
<reference evidence="2 3" key="1">
    <citation type="journal article" date="2013" name="Genome Announc.">
        <title>Complete genome sequence of the hyperthermophilic sulfate-reducing bacterium Thermodesulfobacterium geofontis OPF15T.</title>
        <authorList>
            <person name="Elkins J.G."/>
            <person name="Hamilton-Brehm S.D."/>
            <person name="Lucas S."/>
            <person name="Han J."/>
            <person name="Lapidus A."/>
            <person name="Cheng J.F."/>
            <person name="Goodwin L.A."/>
            <person name="Pitluck S."/>
            <person name="Peters L."/>
            <person name="Mikhailova N."/>
            <person name="Davenport K.W."/>
            <person name="Detter J.C."/>
            <person name="Han C.S."/>
            <person name="Tapia R."/>
            <person name="Land M.L."/>
            <person name="Hauser L."/>
            <person name="Kyrpides N.C."/>
            <person name="Ivanova N.N."/>
            <person name="Pagani I."/>
            <person name="Bruce D."/>
            <person name="Woyke T."/>
            <person name="Cottingham R.W."/>
        </authorList>
    </citation>
    <scope>NUCLEOTIDE SEQUENCE [LARGE SCALE GENOMIC DNA]</scope>
    <source>
        <strain evidence="2 3">OPF15</strain>
    </source>
</reference>
<feature type="transmembrane region" description="Helical" evidence="1">
    <location>
        <begin position="52"/>
        <end position="73"/>
    </location>
</feature>
<evidence type="ECO:0000256" key="1">
    <source>
        <dbReference type="SAM" id="Phobius"/>
    </source>
</evidence>
<dbReference type="STRING" id="795359.TOPB45_0146"/>
<evidence type="ECO:0000313" key="2">
    <source>
        <dbReference type="EMBL" id="AEH22262.1"/>
    </source>
</evidence>
<proteinExistence type="predicted"/>
<keyword evidence="1" id="KW-0472">Membrane</keyword>
<dbReference type="HOGENOM" id="CLU_131458_3_0_0"/>
<organism evidence="2 3">
    <name type="scientific">Thermodesulfobacterium geofontis (strain OPF15)</name>
    <dbReference type="NCBI Taxonomy" id="795359"/>
    <lineage>
        <taxon>Bacteria</taxon>
        <taxon>Pseudomonadati</taxon>
        <taxon>Thermodesulfobacteriota</taxon>
        <taxon>Thermodesulfobacteria</taxon>
        <taxon>Thermodesulfobacteriales</taxon>
        <taxon>Thermodesulfobacteriaceae</taxon>
        <taxon>Thermodesulfobacterium</taxon>
    </lineage>
</organism>